<keyword evidence="5" id="KW-1185">Reference proteome</keyword>
<comment type="caution">
    <text evidence="4">The sequence shown here is derived from an EMBL/GenBank/DDBJ whole genome shotgun (WGS) entry which is preliminary data.</text>
</comment>
<dbReference type="SMART" id="SM00612">
    <property type="entry name" value="Kelch"/>
    <property type="match status" value="3"/>
</dbReference>
<dbReference type="Gene3D" id="2.120.10.80">
    <property type="entry name" value="Kelch-type beta propeller"/>
    <property type="match status" value="1"/>
</dbReference>
<dbReference type="Gene3D" id="1.25.40.420">
    <property type="match status" value="1"/>
</dbReference>
<dbReference type="Pfam" id="PF00651">
    <property type="entry name" value="BTB"/>
    <property type="match status" value="1"/>
</dbReference>
<dbReference type="CDD" id="cd18186">
    <property type="entry name" value="BTB_POZ_ZBTB_KLHL-like"/>
    <property type="match status" value="1"/>
</dbReference>
<feature type="domain" description="BTB" evidence="3">
    <location>
        <begin position="25"/>
        <end position="92"/>
    </location>
</feature>
<dbReference type="PIRSF" id="PIRSF037037">
    <property type="entry name" value="Kelch-like_protein_gigaxonin"/>
    <property type="match status" value="1"/>
</dbReference>
<dbReference type="PANTHER" id="PTHR45632">
    <property type="entry name" value="LD33804P"/>
    <property type="match status" value="1"/>
</dbReference>
<dbReference type="InterPro" id="IPR011333">
    <property type="entry name" value="SKP1/BTB/POZ_sf"/>
</dbReference>
<dbReference type="InterPro" id="IPR015915">
    <property type="entry name" value="Kelch-typ_b-propeller"/>
</dbReference>
<evidence type="ECO:0000259" key="3">
    <source>
        <dbReference type="PROSITE" id="PS50097"/>
    </source>
</evidence>
<keyword evidence="2" id="KW-0677">Repeat</keyword>
<evidence type="ECO:0000313" key="4">
    <source>
        <dbReference type="EMBL" id="KAK3796337.1"/>
    </source>
</evidence>
<dbReference type="SMART" id="SM00225">
    <property type="entry name" value="BTB"/>
    <property type="match status" value="1"/>
</dbReference>
<protein>
    <recommendedName>
        <fullName evidence="3">BTB domain-containing protein</fullName>
    </recommendedName>
</protein>
<evidence type="ECO:0000256" key="1">
    <source>
        <dbReference type="ARBA" id="ARBA00022441"/>
    </source>
</evidence>
<dbReference type="FunFam" id="1.25.40.420:FF:000001">
    <property type="entry name" value="Kelch-like family member 12"/>
    <property type="match status" value="1"/>
</dbReference>
<dbReference type="PANTHER" id="PTHR45632:SF3">
    <property type="entry name" value="KELCH-LIKE PROTEIN 32"/>
    <property type="match status" value="1"/>
</dbReference>
<dbReference type="InterPro" id="IPR000210">
    <property type="entry name" value="BTB/POZ_dom"/>
</dbReference>
<evidence type="ECO:0000256" key="2">
    <source>
        <dbReference type="ARBA" id="ARBA00022737"/>
    </source>
</evidence>
<name>A0AAE1E729_9GAST</name>
<dbReference type="Pfam" id="PF24681">
    <property type="entry name" value="Kelch_KLHDC2_KLHL20_DRC7"/>
    <property type="match status" value="1"/>
</dbReference>
<dbReference type="AlphaFoldDB" id="A0AAE1E729"/>
<dbReference type="InterPro" id="IPR017096">
    <property type="entry name" value="BTB-kelch_protein"/>
</dbReference>
<keyword evidence="1" id="KW-0880">Kelch repeat</keyword>
<evidence type="ECO:0000313" key="5">
    <source>
        <dbReference type="Proteomes" id="UP001283361"/>
    </source>
</evidence>
<dbReference type="EMBL" id="JAWDGP010000887">
    <property type="protein sequence ID" value="KAK3796337.1"/>
    <property type="molecule type" value="Genomic_DNA"/>
</dbReference>
<dbReference type="Gene3D" id="3.30.710.10">
    <property type="entry name" value="Potassium Channel Kv1.1, Chain A"/>
    <property type="match status" value="1"/>
</dbReference>
<dbReference type="Pfam" id="PF07707">
    <property type="entry name" value="BACK"/>
    <property type="match status" value="1"/>
</dbReference>
<dbReference type="PROSITE" id="PS50097">
    <property type="entry name" value="BTB"/>
    <property type="match status" value="1"/>
</dbReference>
<dbReference type="InterPro" id="IPR011705">
    <property type="entry name" value="BACK"/>
</dbReference>
<gene>
    <name evidence="4" type="ORF">RRG08_024510</name>
</gene>
<organism evidence="4 5">
    <name type="scientific">Elysia crispata</name>
    <name type="common">lettuce slug</name>
    <dbReference type="NCBI Taxonomy" id="231223"/>
    <lineage>
        <taxon>Eukaryota</taxon>
        <taxon>Metazoa</taxon>
        <taxon>Spiralia</taxon>
        <taxon>Lophotrochozoa</taxon>
        <taxon>Mollusca</taxon>
        <taxon>Gastropoda</taxon>
        <taxon>Heterobranchia</taxon>
        <taxon>Euthyneura</taxon>
        <taxon>Panpulmonata</taxon>
        <taxon>Sacoglossa</taxon>
        <taxon>Placobranchoidea</taxon>
        <taxon>Plakobranchidae</taxon>
        <taxon>Elysia</taxon>
    </lineage>
</organism>
<sequence length="576" mass="65369">MSWHQKYLETLAEGVQYLWNTGHFADATILVGNKRFRCHRAVLAAMSPHFDVTFNTGMRDNPDGVLTLLNIDVTTFDSILSFMYTGKDVVCAENAESLLRAATTLQIRGMITRCEEYLMDNLCQDNSISMWKLGRTHGCEELEERAWPLILDNFVTLSQTEDFCVELEVEELATIIKSDHLVVPNEELVCEAVFKWLAYDPDNRNMHLASLIEHLRLPLVSPEYLLNISQQRGLLKEDIVCRVMLEEAKRYHMLPARRQEFTSKRASFRNSFDLEEVLVVLTGGSTQAKPTDVICFSFRQNKWFTLAPLPYDPGVEFAACTYANNIYLSGGSRKWPKLFKYNSESNDWRECEQMAQGRSRHGMIAVRDSIYVIGGYNRNLPAGSKVLSSIERYNINTGKWAQSGDLPVPAEMISAAVLGEKIFIFGGAQRNNRNSPAIQCYDTRIGQSTHFADLPFACRLTRTVVCDGHIFVITTDGDVIEFSEEVGCRTIGKIENFGRVHFGAVQYRGEVILIGGKRRNDAECDTMLSFDPLRAGAETLPDKLPFPNVIDACVKTVINRYHLRQEYMKPNKQVKE</sequence>
<dbReference type="SUPFAM" id="SSF117281">
    <property type="entry name" value="Kelch motif"/>
    <property type="match status" value="1"/>
</dbReference>
<dbReference type="InterPro" id="IPR006652">
    <property type="entry name" value="Kelch_1"/>
</dbReference>
<dbReference type="SUPFAM" id="SSF54695">
    <property type="entry name" value="POZ domain"/>
    <property type="match status" value="1"/>
</dbReference>
<dbReference type="SMART" id="SM00875">
    <property type="entry name" value="BACK"/>
    <property type="match status" value="1"/>
</dbReference>
<proteinExistence type="predicted"/>
<accession>A0AAE1E729</accession>
<reference evidence="4" key="1">
    <citation type="journal article" date="2023" name="G3 (Bethesda)">
        <title>A reference genome for the long-term kleptoplast-retaining sea slug Elysia crispata morphotype clarki.</title>
        <authorList>
            <person name="Eastman K.E."/>
            <person name="Pendleton A.L."/>
            <person name="Shaikh M.A."/>
            <person name="Suttiyut T."/>
            <person name="Ogas R."/>
            <person name="Tomko P."/>
            <person name="Gavelis G."/>
            <person name="Widhalm J.R."/>
            <person name="Wisecaver J.H."/>
        </authorList>
    </citation>
    <scope>NUCLEOTIDE SEQUENCE</scope>
    <source>
        <strain evidence="4">ECLA1</strain>
    </source>
</reference>
<dbReference type="Proteomes" id="UP001283361">
    <property type="component" value="Unassembled WGS sequence"/>
</dbReference>